<dbReference type="SUPFAM" id="SSF56601">
    <property type="entry name" value="beta-lactamase/transpeptidase-like"/>
    <property type="match status" value="1"/>
</dbReference>
<dbReference type="OrthoDB" id="9766847at2"/>
<dbReference type="GO" id="GO:0009252">
    <property type="term" value="P:peptidoglycan biosynthetic process"/>
    <property type="evidence" value="ECO:0007669"/>
    <property type="project" value="UniProtKB-UniRule"/>
</dbReference>
<keyword evidence="4 14" id="KW-0997">Cell inner membrane</keyword>
<dbReference type="AlphaFoldDB" id="A0A193LHJ2"/>
<evidence type="ECO:0000313" key="17">
    <source>
        <dbReference type="EMBL" id="ANO51931.1"/>
    </source>
</evidence>
<dbReference type="NCBIfam" id="TIGR03423">
    <property type="entry name" value="pbp2_mrdA"/>
    <property type="match status" value="1"/>
</dbReference>
<dbReference type="SUPFAM" id="SSF56519">
    <property type="entry name" value="Penicillin binding protein dimerisation domain"/>
    <property type="match status" value="1"/>
</dbReference>
<keyword evidence="12 14" id="KW-0472">Membrane</keyword>
<dbReference type="InterPro" id="IPR017790">
    <property type="entry name" value="Penicillin-binding_protein_2"/>
</dbReference>
<evidence type="ECO:0000256" key="8">
    <source>
        <dbReference type="ARBA" id="ARBA00022801"/>
    </source>
</evidence>
<dbReference type="InterPro" id="IPR050515">
    <property type="entry name" value="Beta-lactam/transpept"/>
</dbReference>
<dbReference type="Pfam" id="PF00905">
    <property type="entry name" value="Transpeptidase"/>
    <property type="match status" value="1"/>
</dbReference>
<evidence type="ECO:0000256" key="6">
    <source>
        <dbReference type="ARBA" id="ARBA00022670"/>
    </source>
</evidence>
<evidence type="ECO:0000259" key="16">
    <source>
        <dbReference type="Pfam" id="PF03717"/>
    </source>
</evidence>
<keyword evidence="3 14" id="KW-1003">Cell membrane</keyword>
<evidence type="ECO:0000256" key="7">
    <source>
        <dbReference type="ARBA" id="ARBA00022692"/>
    </source>
</evidence>
<dbReference type="InterPro" id="IPR036138">
    <property type="entry name" value="PBP_dimer_sf"/>
</dbReference>
<feature type="domain" description="Penicillin-binding protein dimerisation" evidence="16">
    <location>
        <begin position="64"/>
        <end position="232"/>
    </location>
</feature>
<evidence type="ECO:0000256" key="4">
    <source>
        <dbReference type="ARBA" id="ARBA00022519"/>
    </source>
</evidence>
<comment type="caution">
    <text evidence="14">Lacks conserved residue(s) required for the propagation of feature annotation.</text>
</comment>
<evidence type="ECO:0000256" key="11">
    <source>
        <dbReference type="ARBA" id="ARBA00022989"/>
    </source>
</evidence>
<dbReference type="Gene3D" id="3.40.710.10">
    <property type="entry name" value="DD-peptidase/beta-lactamase superfamily"/>
    <property type="match status" value="1"/>
</dbReference>
<keyword evidence="7 14" id="KW-0812">Transmembrane</keyword>
<sequence>MDLISPIKDHHSERRMFAGRVVLSAVIGTILLGTVISRLVQLQIIDHEHFAEQSHGNRIRFEAIPPTRGLIFDRNGKVLAENLPAYQLELIPEQVRDLDVTLQKLAELGLIDAEDIPRFKNLSRRGPRFKPVTLRFRLTEKEISNFAVQRPRFPGVDFRPRLVRHYPHGSSVAHALGYVSAISTSDLNRLDAAAYAGTAHTGKSGVEYFNEDRLHGQPGHRQIVTNARGRQVPADSRELSQALVEGEAPTPGINLHLSIDLELQKLASRALEGQRGSIVAIDPRNGEVLALVSAPAFDPNSFALGMSPTEFRSLQTDPNQPLFNRAVRGNYPPGSTIKPMLALAALATGATNLTRRTMCRGYYTLPGSTHRYRDWRPEGHGELDLHGAIAESCDVYFYEISRDIGIDVMHDYLTAFGLGSASGLDMVGELPGLVPSREWKRGAFSTRADQVWFPGETVIASIGQGYMLATPLQLANATAALAMRGQRFRPHLVTAVENPLTGERTAVDPVIESAVEIDNDFYWDSVINAMHDVLQGPKGTARAAGRGAEYSMAGKSGTAQVFTVAQEDEYDEETIAERLRDHALFVSFAPLEEPRIAVAVVIENGSSGSRVAAPIARQIMDQYLGYSTDAIQ</sequence>
<dbReference type="GO" id="GO:0009002">
    <property type="term" value="F:serine-type D-Ala-D-Ala carboxypeptidase activity"/>
    <property type="evidence" value="ECO:0007669"/>
    <property type="project" value="UniProtKB-UniRule"/>
</dbReference>
<proteinExistence type="inferred from homology"/>
<dbReference type="GO" id="GO:0008360">
    <property type="term" value="P:regulation of cell shape"/>
    <property type="evidence" value="ECO:0007669"/>
    <property type="project" value="UniProtKB-KW"/>
</dbReference>
<evidence type="ECO:0000256" key="2">
    <source>
        <dbReference type="ARBA" id="ARBA00004236"/>
    </source>
</evidence>
<evidence type="ECO:0000256" key="1">
    <source>
        <dbReference type="ARBA" id="ARBA00004167"/>
    </source>
</evidence>
<dbReference type="InterPro" id="IPR012338">
    <property type="entry name" value="Beta-lactam/transpept-like"/>
</dbReference>
<keyword evidence="11 14" id="KW-1133">Transmembrane helix</keyword>
<dbReference type="Pfam" id="PF03717">
    <property type="entry name" value="PBP_dimer"/>
    <property type="match status" value="1"/>
</dbReference>
<dbReference type="PANTHER" id="PTHR30627">
    <property type="entry name" value="PEPTIDOGLYCAN D,D-TRANSPEPTIDASE"/>
    <property type="match status" value="1"/>
</dbReference>
<evidence type="ECO:0000256" key="9">
    <source>
        <dbReference type="ARBA" id="ARBA00022960"/>
    </source>
</evidence>
<dbReference type="GO" id="GO:0006508">
    <property type="term" value="P:proteolysis"/>
    <property type="evidence" value="ECO:0007669"/>
    <property type="project" value="UniProtKB-KW"/>
</dbReference>
<evidence type="ECO:0000256" key="5">
    <source>
        <dbReference type="ARBA" id="ARBA00022645"/>
    </source>
</evidence>
<organism evidence="17 18">
    <name type="scientific">Woeseia oceani</name>
    <dbReference type="NCBI Taxonomy" id="1548547"/>
    <lineage>
        <taxon>Bacteria</taxon>
        <taxon>Pseudomonadati</taxon>
        <taxon>Pseudomonadota</taxon>
        <taxon>Gammaproteobacteria</taxon>
        <taxon>Woeseiales</taxon>
        <taxon>Woeseiaceae</taxon>
        <taxon>Woeseia</taxon>
    </lineage>
</organism>
<keyword evidence="10 14" id="KW-0573">Peptidoglycan synthesis</keyword>
<keyword evidence="13 14" id="KW-0961">Cell wall biogenesis/degradation</keyword>
<comment type="catalytic activity">
    <reaction evidence="14">
        <text>Preferential cleavage: (Ac)2-L-Lys-D-Ala-|-D-Ala. Also transpeptidation of peptidyl-alanyl moieties that are N-acyl substituents of D-alanine.</text>
        <dbReference type="EC" id="3.4.16.4"/>
    </reaction>
</comment>
<keyword evidence="6 14" id="KW-0645">Protease</keyword>
<evidence type="ECO:0000313" key="18">
    <source>
        <dbReference type="Proteomes" id="UP000092695"/>
    </source>
</evidence>
<evidence type="ECO:0000256" key="10">
    <source>
        <dbReference type="ARBA" id="ARBA00022984"/>
    </source>
</evidence>
<reference evidence="17 18" key="1">
    <citation type="submission" date="2016-06" db="EMBL/GenBank/DDBJ databases">
        <title>Complete genome sequence of a deep-branching marine Gamma Proteobacterium Woeseia oceani type strain XK5.</title>
        <authorList>
            <person name="Mu D."/>
            <person name="Du Z."/>
        </authorList>
    </citation>
    <scope>NUCLEOTIDE SEQUENCE [LARGE SCALE GENOMIC DNA]</scope>
    <source>
        <strain evidence="17 18">XK5</strain>
    </source>
</reference>
<keyword evidence="8 14" id="KW-0378">Hydrolase</keyword>
<dbReference type="EC" id="3.4.16.4" evidence="14"/>
<evidence type="ECO:0000256" key="12">
    <source>
        <dbReference type="ARBA" id="ARBA00023136"/>
    </source>
</evidence>
<comment type="similarity">
    <text evidence="14">Belongs to the transpeptidase family. MrdA subfamily.</text>
</comment>
<dbReference type="InterPro" id="IPR001460">
    <property type="entry name" value="PCN-bd_Tpept"/>
</dbReference>
<dbReference type="Gene3D" id="3.30.1390.30">
    <property type="entry name" value="Penicillin-binding protein 2a, domain 3"/>
    <property type="match status" value="1"/>
</dbReference>
<dbReference type="HAMAP" id="MF_02081">
    <property type="entry name" value="MrdA_transpept"/>
    <property type="match status" value="1"/>
</dbReference>
<name>A0A193LHJ2_9GAMM</name>
<dbReference type="GO" id="GO:0008658">
    <property type="term" value="F:penicillin binding"/>
    <property type="evidence" value="ECO:0007669"/>
    <property type="project" value="UniProtKB-UniRule"/>
</dbReference>
<dbReference type="KEGG" id="woc:BA177_12605"/>
<protein>
    <recommendedName>
        <fullName evidence="14">Peptidoglycan D,D-transpeptidase MrdA</fullName>
        <ecNumber evidence="14">3.4.16.4</ecNumber>
    </recommendedName>
    <alternativeName>
        <fullName evidence="14">Penicillin-binding protein 2</fullName>
        <shortName evidence="14">PBP-2</shortName>
    </alternativeName>
</protein>
<evidence type="ECO:0000259" key="15">
    <source>
        <dbReference type="Pfam" id="PF00905"/>
    </source>
</evidence>
<feature type="active site" description="Acyl-ester intermediate" evidence="14">
    <location>
        <position position="335"/>
    </location>
</feature>
<dbReference type="EMBL" id="CP016268">
    <property type="protein sequence ID" value="ANO51931.1"/>
    <property type="molecule type" value="Genomic_DNA"/>
</dbReference>
<feature type="domain" description="Penicillin-binding protein transpeptidase" evidence="15">
    <location>
        <begin position="276"/>
        <end position="621"/>
    </location>
</feature>
<comment type="function">
    <text evidence="14">Catalyzes cross-linking of the peptidoglycan cell wall.</text>
</comment>
<dbReference type="RefSeq" id="WP_068616731.1">
    <property type="nucleotide sequence ID" value="NZ_CP016268.1"/>
</dbReference>
<feature type="transmembrane region" description="Helical" evidence="14">
    <location>
        <begin position="21"/>
        <end position="40"/>
    </location>
</feature>
<keyword evidence="5 14" id="KW-0121">Carboxypeptidase</keyword>
<dbReference type="InterPro" id="IPR005311">
    <property type="entry name" value="PBP_dimer"/>
</dbReference>
<dbReference type="GO" id="GO:0005886">
    <property type="term" value="C:plasma membrane"/>
    <property type="evidence" value="ECO:0007669"/>
    <property type="project" value="UniProtKB-SubCell"/>
</dbReference>
<evidence type="ECO:0000256" key="13">
    <source>
        <dbReference type="ARBA" id="ARBA00023316"/>
    </source>
</evidence>
<evidence type="ECO:0000256" key="3">
    <source>
        <dbReference type="ARBA" id="ARBA00022475"/>
    </source>
</evidence>
<dbReference type="Gene3D" id="3.90.1310.10">
    <property type="entry name" value="Penicillin-binding protein 2a (Domain 2)"/>
    <property type="match status" value="1"/>
</dbReference>
<comment type="pathway">
    <text evidence="14">Cell wall biogenesis; peptidoglycan biosynthesis.</text>
</comment>
<dbReference type="STRING" id="1548547.BA177_12605"/>
<dbReference type="GO" id="GO:0071555">
    <property type="term" value="P:cell wall organization"/>
    <property type="evidence" value="ECO:0007669"/>
    <property type="project" value="UniProtKB-KW"/>
</dbReference>
<keyword evidence="18" id="KW-1185">Reference proteome</keyword>
<dbReference type="UniPathway" id="UPA00219"/>
<accession>A0A193LHJ2</accession>
<dbReference type="Proteomes" id="UP000092695">
    <property type="component" value="Chromosome"/>
</dbReference>
<dbReference type="GO" id="GO:0071972">
    <property type="term" value="F:peptidoglycan L,D-transpeptidase activity"/>
    <property type="evidence" value="ECO:0007669"/>
    <property type="project" value="TreeGrafter"/>
</dbReference>
<evidence type="ECO:0000256" key="14">
    <source>
        <dbReference type="HAMAP-Rule" id="MF_02081"/>
    </source>
</evidence>
<dbReference type="PANTHER" id="PTHR30627:SF2">
    <property type="entry name" value="PEPTIDOGLYCAN D,D-TRANSPEPTIDASE MRDA"/>
    <property type="match status" value="1"/>
</dbReference>
<gene>
    <name evidence="14" type="primary">mrdA</name>
    <name evidence="17" type="ORF">BA177_12605</name>
</gene>
<comment type="subcellular location">
    <subcellularLocation>
        <location evidence="14">Cell inner membrane</location>
        <topology evidence="14">Single-pass membrane protein</topology>
    </subcellularLocation>
    <subcellularLocation>
        <location evidence="2">Cell membrane</location>
    </subcellularLocation>
    <subcellularLocation>
        <location evidence="1">Membrane</location>
        <topology evidence="1">Single-pass membrane protein</topology>
    </subcellularLocation>
</comment>
<keyword evidence="9 14" id="KW-0133">Cell shape</keyword>